<dbReference type="OrthoDB" id="982978at2"/>
<proteinExistence type="predicted"/>
<name>A0A3D9KVT2_MARFU</name>
<comment type="caution">
    <text evidence="8">The sequence shown here is derived from an EMBL/GenBank/DDBJ whole genome shotgun (WGS) entry which is preliminary data.</text>
</comment>
<keyword evidence="9" id="KW-1185">Reference proteome</keyword>
<evidence type="ECO:0000313" key="8">
    <source>
        <dbReference type="EMBL" id="RED91767.1"/>
    </source>
</evidence>
<keyword evidence="3 6" id="KW-0812">Transmembrane</keyword>
<accession>A0A3D9KVT2</accession>
<protein>
    <submittedName>
        <fullName evidence="8">Phospholipase D-like protein</fullName>
    </submittedName>
</protein>
<evidence type="ECO:0000256" key="2">
    <source>
        <dbReference type="ARBA" id="ARBA00022475"/>
    </source>
</evidence>
<dbReference type="InterPro" id="IPR027379">
    <property type="entry name" value="CLS_N"/>
</dbReference>
<dbReference type="EMBL" id="QREG01000036">
    <property type="protein sequence ID" value="RED91767.1"/>
    <property type="molecule type" value="Genomic_DNA"/>
</dbReference>
<gene>
    <name evidence="8" type="ORF">C7460_1362</name>
</gene>
<dbReference type="RefSeq" id="WP_115870424.1">
    <property type="nucleotide sequence ID" value="NZ_QREG01000036.1"/>
</dbReference>
<keyword evidence="2" id="KW-1003">Cell membrane</keyword>
<dbReference type="Pfam" id="PF13396">
    <property type="entry name" value="PLDc_N"/>
    <property type="match status" value="1"/>
</dbReference>
<evidence type="ECO:0000256" key="4">
    <source>
        <dbReference type="ARBA" id="ARBA00022989"/>
    </source>
</evidence>
<keyword evidence="5 6" id="KW-0472">Membrane</keyword>
<reference evidence="8 9" key="1">
    <citation type="submission" date="2018-07" db="EMBL/GenBank/DDBJ databases">
        <title>Genomic Encyclopedia of Type Strains, Phase IV (KMG-IV): sequencing the most valuable type-strain genomes for metagenomic binning, comparative biology and taxonomic classification.</title>
        <authorList>
            <person name="Goeker M."/>
        </authorList>
    </citation>
    <scope>NUCLEOTIDE SEQUENCE [LARGE SCALE GENOMIC DNA]</scope>
    <source>
        <strain evidence="8 9">DSM 4134</strain>
    </source>
</reference>
<evidence type="ECO:0000259" key="7">
    <source>
        <dbReference type="Pfam" id="PF13396"/>
    </source>
</evidence>
<comment type="subcellular location">
    <subcellularLocation>
        <location evidence="1">Cell membrane</location>
        <topology evidence="1">Multi-pass membrane protein</topology>
    </subcellularLocation>
</comment>
<keyword evidence="4 6" id="KW-1133">Transmembrane helix</keyword>
<feature type="domain" description="Cardiolipin synthase N-terminal" evidence="7">
    <location>
        <begin position="8"/>
        <end position="53"/>
    </location>
</feature>
<dbReference type="Proteomes" id="UP000256779">
    <property type="component" value="Unassembled WGS sequence"/>
</dbReference>
<organism evidence="8 9">
    <name type="scientific">Marinoscillum furvescens DSM 4134</name>
    <dbReference type="NCBI Taxonomy" id="1122208"/>
    <lineage>
        <taxon>Bacteria</taxon>
        <taxon>Pseudomonadati</taxon>
        <taxon>Bacteroidota</taxon>
        <taxon>Cytophagia</taxon>
        <taxon>Cytophagales</taxon>
        <taxon>Reichenbachiellaceae</taxon>
        <taxon>Marinoscillum</taxon>
    </lineage>
</organism>
<evidence type="ECO:0000256" key="1">
    <source>
        <dbReference type="ARBA" id="ARBA00004651"/>
    </source>
</evidence>
<sequence length="58" mass="6566">MGTSLIGIIAIICAIYVIYDVWSNQKGMSDGNKLLWTILALFFSIITAILYLLMVKRR</sequence>
<evidence type="ECO:0000256" key="5">
    <source>
        <dbReference type="ARBA" id="ARBA00023136"/>
    </source>
</evidence>
<dbReference type="AlphaFoldDB" id="A0A3D9KVT2"/>
<dbReference type="GO" id="GO:0005886">
    <property type="term" value="C:plasma membrane"/>
    <property type="evidence" value="ECO:0007669"/>
    <property type="project" value="UniProtKB-SubCell"/>
</dbReference>
<feature type="transmembrane region" description="Helical" evidence="6">
    <location>
        <begin position="34"/>
        <end position="54"/>
    </location>
</feature>
<evidence type="ECO:0000256" key="3">
    <source>
        <dbReference type="ARBA" id="ARBA00022692"/>
    </source>
</evidence>
<evidence type="ECO:0000256" key="6">
    <source>
        <dbReference type="SAM" id="Phobius"/>
    </source>
</evidence>
<evidence type="ECO:0000313" key="9">
    <source>
        <dbReference type="Proteomes" id="UP000256779"/>
    </source>
</evidence>
<feature type="transmembrane region" description="Helical" evidence="6">
    <location>
        <begin position="5"/>
        <end position="22"/>
    </location>
</feature>